<name>A0ABM0XT58_CAMSA</name>
<evidence type="ECO:0000256" key="1">
    <source>
        <dbReference type="SAM" id="MobiDB-lite"/>
    </source>
</evidence>
<protein>
    <submittedName>
        <fullName evidence="3">Nucleolar transcription factor 1-A-like</fullName>
    </submittedName>
</protein>
<evidence type="ECO:0000313" key="3">
    <source>
        <dbReference type="RefSeq" id="XP_010490694.1"/>
    </source>
</evidence>
<dbReference type="Proteomes" id="UP000694864">
    <property type="component" value="Chromosome 20"/>
</dbReference>
<dbReference type="RefSeq" id="XP_010490694.1">
    <property type="nucleotide sequence ID" value="XM_010492392.2"/>
</dbReference>
<accession>A0ABM0XT58</accession>
<dbReference type="GeneID" id="104768408"/>
<keyword evidence="2" id="KW-1185">Reference proteome</keyword>
<evidence type="ECO:0000313" key="2">
    <source>
        <dbReference type="Proteomes" id="UP000694864"/>
    </source>
</evidence>
<organism evidence="2 3">
    <name type="scientific">Camelina sativa</name>
    <name type="common">False flax</name>
    <name type="synonym">Myagrum sativum</name>
    <dbReference type="NCBI Taxonomy" id="90675"/>
    <lineage>
        <taxon>Eukaryota</taxon>
        <taxon>Viridiplantae</taxon>
        <taxon>Streptophyta</taxon>
        <taxon>Embryophyta</taxon>
        <taxon>Tracheophyta</taxon>
        <taxon>Spermatophyta</taxon>
        <taxon>Magnoliopsida</taxon>
        <taxon>eudicotyledons</taxon>
        <taxon>Gunneridae</taxon>
        <taxon>Pentapetalae</taxon>
        <taxon>rosids</taxon>
        <taxon>malvids</taxon>
        <taxon>Brassicales</taxon>
        <taxon>Brassicaceae</taxon>
        <taxon>Camelineae</taxon>
        <taxon>Camelina</taxon>
    </lineage>
</organism>
<reference evidence="2" key="1">
    <citation type="journal article" date="2014" name="Nat. Commun.">
        <title>The emerging biofuel crop Camelina sativa retains a highly undifferentiated hexaploid genome structure.</title>
        <authorList>
            <person name="Kagale S."/>
            <person name="Koh C."/>
            <person name="Nixon J."/>
            <person name="Bollina V."/>
            <person name="Clarke W.E."/>
            <person name="Tuteja R."/>
            <person name="Spillane C."/>
            <person name="Robinson S.J."/>
            <person name="Links M.G."/>
            <person name="Clarke C."/>
            <person name="Higgins E.E."/>
            <person name="Huebert T."/>
            <person name="Sharpe A.G."/>
            <person name="Parkin I.A."/>
        </authorList>
    </citation>
    <scope>NUCLEOTIDE SEQUENCE [LARGE SCALE GENOMIC DNA]</scope>
    <source>
        <strain evidence="2">cv. DH55</strain>
    </source>
</reference>
<gene>
    <name evidence="3" type="primary">LOC104768408</name>
</gene>
<reference evidence="3" key="2">
    <citation type="submission" date="2025-08" db="UniProtKB">
        <authorList>
            <consortium name="RefSeq"/>
        </authorList>
    </citation>
    <scope>IDENTIFICATION</scope>
    <source>
        <tissue evidence="3">Leaf</tissue>
    </source>
</reference>
<proteinExistence type="predicted"/>
<feature type="compositionally biased region" description="Acidic residues" evidence="1">
    <location>
        <begin position="139"/>
        <end position="168"/>
    </location>
</feature>
<sequence>MMVISRPVPKVAYLLQLLVAAGYHTIRPFPFDSPASTDAAKSLWENSFLAVADSQPLEEEDKSAEWVCYMCDRLSGTCFDEFMTHLSSQEHADRIPVFIPKYPENTMIKEYEKEFADVEDADDEEDSNEEDAIIKFSDDDFSYDEGDADDFEEEEYEEEEEEDEDADEEAYKARAGGPGPHAMDEDAPPAPGSGGPKIEEVD</sequence>
<feature type="compositionally biased region" description="Acidic residues" evidence="1">
    <location>
        <begin position="117"/>
        <end position="131"/>
    </location>
</feature>
<feature type="region of interest" description="Disordered" evidence="1">
    <location>
        <begin position="117"/>
        <end position="202"/>
    </location>
</feature>